<reference evidence="1" key="1">
    <citation type="submission" date="2013-08" db="EMBL/GenBank/DDBJ databases">
        <authorList>
            <person name="Mendez C."/>
            <person name="Richter M."/>
            <person name="Ferrer M."/>
            <person name="Sanchez J."/>
        </authorList>
    </citation>
    <scope>NUCLEOTIDE SEQUENCE</scope>
</reference>
<accession>T1CAT8</accession>
<proteinExistence type="predicted"/>
<dbReference type="Gene3D" id="3.30.420.10">
    <property type="entry name" value="Ribonuclease H-like superfamily/Ribonuclease H"/>
    <property type="match status" value="1"/>
</dbReference>
<sequence length="109" mass="12316">LNDSKLDVDRRNIDEEWRKDPERVQEYCEHDAELALRILQKLRTIDKAADMATVAHLPLEEGLNGRTSLFIDAMLIPRADQRGVGVPMNHYAGRDAPIEGGYVHAIRPG</sequence>
<dbReference type="InterPro" id="IPR036397">
    <property type="entry name" value="RNaseH_sf"/>
</dbReference>
<dbReference type="SUPFAM" id="SSF53098">
    <property type="entry name" value="Ribonuclease H-like"/>
    <property type="match status" value="1"/>
</dbReference>
<feature type="non-terminal residue" evidence="1">
    <location>
        <position position="109"/>
    </location>
</feature>
<feature type="non-terminal residue" evidence="1">
    <location>
        <position position="1"/>
    </location>
</feature>
<evidence type="ECO:0000313" key="1">
    <source>
        <dbReference type="EMBL" id="EQD79287.1"/>
    </source>
</evidence>
<comment type="caution">
    <text evidence="1">The sequence shown here is derived from an EMBL/GenBank/DDBJ whole genome shotgun (WGS) entry which is preliminary data.</text>
</comment>
<gene>
    <name evidence="1" type="ORF">B1B_00281</name>
</gene>
<dbReference type="GO" id="GO:0003676">
    <property type="term" value="F:nucleic acid binding"/>
    <property type="evidence" value="ECO:0007669"/>
    <property type="project" value="InterPro"/>
</dbReference>
<dbReference type="InterPro" id="IPR012337">
    <property type="entry name" value="RNaseH-like_sf"/>
</dbReference>
<organism evidence="1">
    <name type="scientific">mine drainage metagenome</name>
    <dbReference type="NCBI Taxonomy" id="410659"/>
    <lineage>
        <taxon>unclassified sequences</taxon>
        <taxon>metagenomes</taxon>
        <taxon>ecological metagenomes</taxon>
    </lineage>
</organism>
<name>T1CAT8_9ZZZZ</name>
<reference evidence="1" key="2">
    <citation type="journal article" date="2014" name="ISME J.">
        <title>Microbial stratification in low pH oxic and suboxic macroscopic growths along an acid mine drainage.</title>
        <authorList>
            <person name="Mendez-Garcia C."/>
            <person name="Mesa V."/>
            <person name="Sprenger R.R."/>
            <person name="Richter M."/>
            <person name="Diez M.S."/>
            <person name="Solano J."/>
            <person name="Bargiela R."/>
            <person name="Golyshina O.V."/>
            <person name="Manteca A."/>
            <person name="Ramos J.L."/>
            <person name="Gallego J.R."/>
            <person name="Llorente I."/>
            <person name="Martins Dos Santos V.A."/>
            <person name="Jensen O.N."/>
            <person name="Pelaez A.I."/>
            <person name="Sanchez J."/>
            <person name="Ferrer M."/>
        </authorList>
    </citation>
    <scope>NUCLEOTIDE SEQUENCE</scope>
</reference>
<dbReference type="EMBL" id="AUZY01000216">
    <property type="protein sequence ID" value="EQD79287.1"/>
    <property type="molecule type" value="Genomic_DNA"/>
</dbReference>
<protein>
    <submittedName>
        <fullName evidence="1">DNA polymerase family B</fullName>
    </submittedName>
</protein>
<dbReference type="AlphaFoldDB" id="T1CAT8"/>